<name>X1KMB2_9ZZZZ</name>
<comment type="caution">
    <text evidence="1">The sequence shown here is derived from an EMBL/GenBank/DDBJ whole genome shotgun (WGS) entry which is preliminary data.</text>
</comment>
<accession>X1KMB2</accession>
<evidence type="ECO:0000313" key="1">
    <source>
        <dbReference type="EMBL" id="GAH83188.1"/>
    </source>
</evidence>
<reference evidence="1" key="1">
    <citation type="journal article" date="2014" name="Front. Microbiol.">
        <title>High frequency of phylogenetically diverse reductive dehalogenase-homologous genes in deep subseafloor sedimentary metagenomes.</title>
        <authorList>
            <person name="Kawai M."/>
            <person name="Futagami T."/>
            <person name="Toyoda A."/>
            <person name="Takaki Y."/>
            <person name="Nishi S."/>
            <person name="Hori S."/>
            <person name="Arai W."/>
            <person name="Tsubouchi T."/>
            <person name="Morono Y."/>
            <person name="Uchiyama I."/>
            <person name="Ito T."/>
            <person name="Fujiyama A."/>
            <person name="Inagaki F."/>
            <person name="Takami H."/>
        </authorList>
    </citation>
    <scope>NUCLEOTIDE SEQUENCE</scope>
    <source>
        <strain evidence="1">Expedition CK06-06</strain>
    </source>
</reference>
<protein>
    <submittedName>
        <fullName evidence="1">Uncharacterized protein</fullName>
    </submittedName>
</protein>
<sequence>RVVAGSELNSRKPIWSPTIGLENLTRWAAAADSAEQTTAATELRAMPAQSKREAK</sequence>
<feature type="non-terminal residue" evidence="1">
    <location>
        <position position="1"/>
    </location>
</feature>
<dbReference type="EMBL" id="BARU01035676">
    <property type="protein sequence ID" value="GAH83188.1"/>
    <property type="molecule type" value="Genomic_DNA"/>
</dbReference>
<proteinExistence type="predicted"/>
<dbReference type="AlphaFoldDB" id="X1KMB2"/>
<gene>
    <name evidence="1" type="ORF">S03H2_55798</name>
</gene>
<organism evidence="1">
    <name type="scientific">marine sediment metagenome</name>
    <dbReference type="NCBI Taxonomy" id="412755"/>
    <lineage>
        <taxon>unclassified sequences</taxon>
        <taxon>metagenomes</taxon>
        <taxon>ecological metagenomes</taxon>
    </lineage>
</organism>